<accession>A0A8T0J5Q1</accession>
<evidence type="ECO:0000313" key="2">
    <source>
        <dbReference type="Proteomes" id="UP000822688"/>
    </source>
</evidence>
<dbReference type="EMBL" id="CM026421">
    <property type="protein sequence ID" value="KAG0590562.1"/>
    <property type="molecule type" value="Genomic_DNA"/>
</dbReference>
<dbReference type="AlphaFoldDB" id="A0A8T0J5Q1"/>
<name>A0A8T0J5Q1_CERPU</name>
<reference evidence="1" key="1">
    <citation type="submission" date="2020-06" db="EMBL/GenBank/DDBJ databases">
        <title>WGS assembly of Ceratodon purpureus strain R40.</title>
        <authorList>
            <person name="Carey S.B."/>
            <person name="Jenkins J."/>
            <person name="Shu S."/>
            <person name="Lovell J.T."/>
            <person name="Sreedasyam A."/>
            <person name="Maumus F."/>
            <person name="Tiley G.P."/>
            <person name="Fernandez-Pozo N."/>
            <person name="Barry K."/>
            <person name="Chen C."/>
            <person name="Wang M."/>
            <person name="Lipzen A."/>
            <person name="Daum C."/>
            <person name="Saski C.A."/>
            <person name="Payton A.C."/>
            <person name="Mcbreen J.C."/>
            <person name="Conrad R.E."/>
            <person name="Kollar L.M."/>
            <person name="Olsson S."/>
            <person name="Huttunen S."/>
            <person name="Landis J.B."/>
            <person name="Wickett N.J."/>
            <person name="Johnson M.G."/>
            <person name="Rensing S.A."/>
            <person name="Grimwood J."/>
            <person name="Schmutz J."/>
            <person name="Mcdaniel S.F."/>
        </authorList>
    </citation>
    <scope>NUCLEOTIDE SEQUENCE</scope>
    <source>
        <strain evidence="1">R40</strain>
    </source>
</reference>
<evidence type="ECO:0000313" key="1">
    <source>
        <dbReference type="EMBL" id="KAG0590562.1"/>
    </source>
</evidence>
<keyword evidence="2" id="KW-1185">Reference proteome</keyword>
<comment type="caution">
    <text evidence="1">The sequence shown here is derived from an EMBL/GenBank/DDBJ whole genome shotgun (WGS) entry which is preliminary data.</text>
</comment>
<protein>
    <submittedName>
        <fullName evidence="1">Uncharacterized protein</fullName>
    </submittedName>
</protein>
<dbReference type="Proteomes" id="UP000822688">
    <property type="component" value="Chromosome 1"/>
</dbReference>
<gene>
    <name evidence="1" type="ORF">KC19_1G109700</name>
</gene>
<proteinExistence type="predicted"/>
<sequence>MVVECGCSLPPSFEVCCHLHIKLTGNSVSGLFLKLGRSVCAGYLVWRVFACDLCCMLRGDVNRGNKVAKAMITLIHKGLATDTKCPSCPEQPDSTRVIMELEGHDPLRAEPLIQEGGDNGDHGENHDVAIAAGDGGYGLNNLDPGAIVDGILADLPEPSRRHILPELEEYDRARPADLCSAT</sequence>
<organism evidence="1 2">
    <name type="scientific">Ceratodon purpureus</name>
    <name type="common">Fire moss</name>
    <name type="synonym">Dicranum purpureum</name>
    <dbReference type="NCBI Taxonomy" id="3225"/>
    <lineage>
        <taxon>Eukaryota</taxon>
        <taxon>Viridiplantae</taxon>
        <taxon>Streptophyta</taxon>
        <taxon>Embryophyta</taxon>
        <taxon>Bryophyta</taxon>
        <taxon>Bryophytina</taxon>
        <taxon>Bryopsida</taxon>
        <taxon>Dicranidae</taxon>
        <taxon>Pseudoditrichales</taxon>
        <taxon>Ditrichaceae</taxon>
        <taxon>Ceratodon</taxon>
    </lineage>
</organism>